<gene>
    <name evidence="1" type="ORF">GJ689_24810</name>
</gene>
<evidence type="ECO:0000313" key="2">
    <source>
        <dbReference type="Proteomes" id="UP000438991"/>
    </source>
</evidence>
<dbReference type="AlphaFoldDB" id="A0A9X4XS28"/>
<proteinExistence type="predicted"/>
<dbReference type="RefSeq" id="WP_155481665.1">
    <property type="nucleotide sequence ID" value="NZ_WNKV01000036.1"/>
</dbReference>
<name>A0A9X4XS28_9BRAD</name>
<dbReference type="EMBL" id="WNKV01000036">
    <property type="protein sequence ID" value="MTW19416.1"/>
    <property type="molecule type" value="Genomic_DNA"/>
</dbReference>
<reference evidence="1 2" key="1">
    <citation type="submission" date="2019-11" db="EMBL/GenBank/DDBJ databases">
        <title>Whole-genome sequence of Rhodoplanes serenus DSM 18633, type strain.</title>
        <authorList>
            <person name="Kyndt J.A."/>
            <person name="Meyer T.E."/>
        </authorList>
    </citation>
    <scope>NUCLEOTIDE SEQUENCE [LARGE SCALE GENOMIC DNA]</scope>
    <source>
        <strain evidence="1 2">DSM 18633</strain>
    </source>
</reference>
<comment type="caution">
    <text evidence="1">The sequence shown here is derived from an EMBL/GenBank/DDBJ whole genome shotgun (WGS) entry which is preliminary data.</text>
</comment>
<accession>A0A9X4XS28</accession>
<organism evidence="1 2">
    <name type="scientific">Rhodoplanes serenus</name>
    <dbReference type="NCBI Taxonomy" id="200615"/>
    <lineage>
        <taxon>Bacteria</taxon>
        <taxon>Pseudomonadati</taxon>
        <taxon>Pseudomonadota</taxon>
        <taxon>Alphaproteobacteria</taxon>
        <taxon>Hyphomicrobiales</taxon>
        <taxon>Nitrobacteraceae</taxon>
        <taxon>Rhodoplanes</taxon>
    </lineage>
</organism>
<protein>
    <submittedName>
        <fullName evidence="1">Uncharacterized protein</fullName>
    </submittedName>
</protein>
<sequence>MGVRINPCFRCPLRQGCDLVADFRRRASLASAVSITFRCAKLGAEVRRGRRIVIRTPVRSHVAGSPDDPEYRIAWREVSATICSAQPDYRFSCVVDLGQIGEDGLAKGVDPDAVRYRKTQSHYRIVRFLDEPDAKFCDSGALLRDGKCDTKDRERMCKQLTEACGSEEWRAA</sequence>
<dbReference type="Proteomes" id="UP000438991">
    <property type="component" value="Unassembled WGS sequence"/>
</dbReference>
<evidence type="ECO:0000313" key="1">
    <source>
        <dbReference type="EMBL" id="MTW19416.1"/>
    </source>
</evidence>